<dbReference type="RefSeq" id="WP_377773876.1">
    <property type="nucleotide sequence ID" value="NZ_JBHUOQ010000003.1"/>
</dbReference>
<feature type="transmembrane region" description="Helical" evidence="1">
    <location>
        <begin position="47"/>
        <end position="65"/>
    </location>
</feature>
<accession>A0ABW5WV21</accession>
<feature type="transmembrane region" description="Helical" evidence="1">
    <location>
        <begin position="71"/>
        <end position="89"/>
    </location>
</feature>
<proteinExistence type="predicted"/>
<keyword evidence="1" id="KW-0472">Membrane</keyword>
<dbReference type="EMBL" id="JBHUOQ010000003">
    <property type="protein sequence ID" value="MFD2830646.1"/>
    <property type="molecule type" value="Genomic_DNA"/>
</dbReference>
<gene>
    <name evidence="2" type="ORF">ACFSX4_09240</name>
</gene>
<dbReference type="Proteomes" id="UP001597519">
    <property type="component" value="Unassembled WGS sequence"/>
</dbReference>
<organism evidence="2 3">
    <name type="scientific">Corticicoccus populi</name>
    <dbReference type="NCBI Taxonomy" id="1812821"/>
    <lineage>
        <taxon>Bacteria</taxon>
        <taxon>Bacillati</taxon>
        <taxon>Bacillota</taxon>
        <taxon>Bacilli</taxon>
        <taxon>Bacillales</taxon>
        <taxon>Staphylococcaceae</taxon>
        <taxon>Corticicoccus</taxon>
    </lineage>
</organism>
<keyword evidence="1" id="KW-0812">Transmembrane</keyword>
<reference evidence="3" key="1">
    <citation type="journal article" date="2019" name="Int. J. Syst. Evol. Microbiol.">
        <title>The Global Catalogue of Microorganisms (GCM) 10K type strain sequencing project: providing services to taxonomists for standard genome sequencing and annotation.</title>
        <authorList>
            <consortium name="The Broad Institute Genomics Platform"/>
            <consortium name="The Broad Institute Genome Sequencing Center for Infectious Disease"/>
            <person name="Wu L."/>
            <person name="Ma J."/>
        </authorList>
    </citation>
    <scope>NUCLEOTIDE SEQUENCE [LARGE SCALE GENOMIC DNA]</scope>
    <source>
        <strain evidence="3">KCTC 33575</strain>
    </source>
</reference>
<protein>
    <submittedName>
        <fullName evidence="2">TIGR04104 family putative zinc finger protein</fullName>
    </submittedName>
</protein>
<sequence length="102" mass="11519">MAKCQKCGREWRGAAIIKRYITLKPDVECPHCGESQYLTKKYRRRSLLSVLLLPLLIFIPIFAGFGLFTVLFTLAAIFSAIIGVQLFTIELSNIPETRRDGA</sequence>
<dbReference type="NCBIfam" id="TIGR04104">
    <property type="entry name" value="cxxc_20_cxxc"/>
    <property type="match status" value="1"/>
</dbReference>
<name>A0ABW5WV21_9STAP</name>
<evidence type="ECO:0000256" key="1">
    <source>
        <dbReference type="SAM" id="Phobius"/>
    </source>
</evidence>
<evidence type="ECO:0000313" key="2">
    <source>
        <dbReference type="EMBL" id="MFD2830646.1"/>
    </source>
</evidence>
<keyword evidence="3" id="KW-1185">Reference proteome</keyword>
<evidence type="ECO:0000313" key="3">
    <source>
        <dbReference type="Proteomes" id="UP001597519"/>
    </source>
</evidence>
<comment type="caution">
    <text evidence="2">The sequence shown here is derived from an EMBL/GenBank/DDBJ whole genome shotgun (WGS) entry which is preliminary data.</text>
</comment>
<keyword evidence="1" id="KW-1133">Transmembrane helix</keyword>
<dbReference type="InterPro" id="IPR026369">
    <property type="entry name" value="CxxC_20_CxxC"/>
</dbReference>